<dbReference type="EMBL" id="JRLV01000017">
    <property type="protein sequence ID" value="KGO79409.1"/>
    <property type="molecule type" value="Genomic_DNA"/>
</dbReference>
<feature type="transmembrane region" description="Helical" evidence="1">
    <location>
        <begin position="6"/>
        <end position="23"/>
    </location>
</feature>
<protein>
    <submittedName>
        <fullName evidence="2">Uncharacterized protein</fullName>
    </submittedName>
</protein>
<dbReference type="AlphaFoldDB" id="A0A0A2LHJ9"/>
<dbReference type="STRING" id="1406840.Q763_13625"/>
<reference evidence="2 3" key="1">
    <citation type="submission" date="2013-09" db="EMBL/GenBank/DDBJ databases">
        <authorList>
            <person name="Zeng Z."/>
            <person name="Chen C."/>
        </authorList>
    </citation>
    <scope>NUCLEOTIDE SEQUENCE [LARGE SCALE GENOMIC DNA]</scope>
    <source>
        <strain evidence="2 3">F44-8</strain>
    </source>
</reference>
<organism evidence="2 3">
    <name type="scientific">Flavobacterium beibuense F44-8</name>
    <dbReference type="NCBI Taxonomy" id="1406840"/>
    <lineage>
        <taxon>Bacteria</taxon>
        <taxon>Pseudomonadati</taxon>
        <taxon>Bacteroidota</taxon>
        <taxon>Flavobacteriia</taxon>
        <taxon>Flavobacteriales</taxon>
        <taxon>Flavobacteriaceae</taxon>
        <taxon>Flavobacterium</taxon>
    </lineage>
</organism>
<keyword evidence="1" id="KW-0472">Membrane</keyword>
<evidence type="ECO:0000256" key="1">
    <source>
        <dbReference type="SAM" id="Phobius"/>
    </source>
</evidence>
<proteinExistence type="predicted"/>
<evidence type="ECO:0000313" key="2">
    <source>
        <dbReference type="EMBL" id="KGO79409.1"/>
    </source>
</evidence>
<evidence type="ECO:0000313" key="3">
    <source>
        <dbReference type="Proteomes" id="UP000030129"/>
    </source>
</evidence>
<gene>
    <name evidence="2" type="ORF">Q763_13625</name>
</gene>
<accession>A0A0A2LHJ9</accession>
<dbReference type="RefSeq" id="WP_035135153.1">
    <property type="nucleotide sequence ID" value="NZ_JRLV01000017.1"/>
</dbReference>
<sequence length="156" mass="17390">MDLGTAIIGGVLLLVCIIPIVIAHNSSNKKYKKTLAALSNYAAEKSCKINQQDIWIHAAIGIDTQNRMLFFLKGDSNKHTIEHVDLNKIEESRVITPDSREKSDRINRLVLELQPANNSEQPAALEFYNANVSLQLADELILAKKWKQIINDVVGA</sequence>
<dbReference type="eggNOG" id="ENOG5032E7N">
    <property type="taxonomic scope" value="Bacteria"/>
</dbReference>
<keyword evidence="1" id="KW-0812">Transmembrane</keyword>
<keyword evidence="1" id="KW-1133">Transmembrane helix</keyword>
<keyword evidence="3" id="KW-1185">Reference proteome</keyword>
<dbReference type="Proteomes" id="UP000030129">
    <property type="component" value="Unassembled WGS sequence"/>
</dbReference>
<name>A0A0A2LHJ9_9FLAO</name>
<comment type="caution">
    <text evidence="2">The sequence shown here is derived from an EMBL/GenBank/DDBJ whole genome shotgun (WGS) entry which is preliminary data.</text>
</comment>